<name>A0A3G5AF70_9VIRU</name>
<evidence type="ECO:0000313" key="1">
    <source>
        <dbReference type="EMBL" id="AYV85865.1"/>
    </source>
</evidence>
<gene>
    <name evidence="1" type="ORF">Solivirus1_22</name>
</gene>
<protein>
    <submittedName>
        <fullName evidence="1">Uncharacterized protein</fullName>
    </submittedName>
</protein>
<accession>A0A3G5AF70</accession>
<sequence length="116" mass="12226">MISLAGSRTVSSMMPSAKLSGSTMEPVVSPKSSWLLSVQQVQLALRVSPARLANRAQPVSLARLDLPVLEQLASLARLVQLAAPAQLEAQHSAQLVRQVSLVPPASQATLAQPVQV</sequence>
<proteinExistence type="predicted"/>
<reference evidence="1" key="1">
    <citation type="submission" date="2018-10" db="EMBL/GenBank/DDBJ databases">
        <title>Hidden diversity of soil giant viruses.</title>
        <authorList>
            <person name="Schulz F."/>
            <person name="Alteio L."/>
            <person name="Goudeau D."/>
            <person name="Ryan E.M."/>
            <person name="Malmstrom R.R."/>
            <person name="Blanchard J."/>
            <person name="Woyke T."/>
        </authorList>
    </citation>
    <scope>NUCLEOTIDE SEQUENCE</scope>
    <source>
        <strain evidence="1">SOV1</strain>
    </source>
</reference>
<organism evidence="1">
    <name type="scientific">Solivirus sp</name>
    <dbReference type="NCBI Taxonomy" id="2487772"/>
    <lineage>
        <taxon>Viruses</taxon>
        <taxon>Pithoviruses</taxon>
    </lineage>
</organism>
<dbReference type="EMBL" id="MK072489">
    <property type="protein sequence ID" value="AYV85865.1"/>
    <property type="molecule type" value="Genomic_DNA"/>
</dbReference>